<dbReference type="OrthoDB" id="800076at2"/>
<gene>
    <name evidence="2" type="ORF">JN11_00290</name>
</gene>
<accession>A0A562UFK9</accession>
<reference evidence="2 3" key="1">
    <citation type="submission" date="2019-07" db="EMBL/GenBank/DDBJ databases">
        <title>Genomic Encyclopedia of Archaeal and Bacterial Type Strains, Phase II (KMG-II): from individual species to whole genera.</title>
        <authorList>
            <person name="Goeker M."/>
        </authorList>
    </citation>
    <scope>NUCLEOTIDE SEQUENCE [LARGE SCALE GENOMIC DNA]</scope>
    <source>
        <strain evidence="2 3">ATCC BAA-1854</strain>
    </source>
</reference>
<evidence type="ECO:0000313" key="3">
    <source>
        <dbReference type="Proteomes" id="UP000317010"/>
    </source>
</evidence>
<dbReference type="EMBL" id="VLLI01000001">
    <property type="protein sequence ID" value="TWJ04578.1"/>
    <property type="molecule type" value="Genomic_DNA"/>
</dbReference>
<evidence type="ECO:0000313" key="2">
    <source>
        <dbReference type="EMBL" id="TWJ04578.1"/>
    </source>
</evidence>
<feature type="region of interest" description="Disordered" evidence="1">
    <location>
        <begin position="1"/>
        <end position="45"/>
    </location>
</feature>
<comment type="caution">
    <text evidence="2">The sequence shown here is derived from an EMBL/GenBank/DDBJ whole genome shotgun (WGS) entry which is preliminary data.</text>
</comment>
<sequence>MIIPDNQIPYDDEDKSEADDQQSQKDIHASGLEDAPEAGDTVDYADPDKLKQAYDASESSYTLNLDNISKKKTDE</sequence>
<protein>
    <submittedName>
        <fullName evidence="2">Uncharacterized protein</fullName>
    </submittedName>
</protein>
<name>A0A562UFK9_9SPHI</name>
<evidence type="ECO:0000256" key="1">
    <source>
        <dbReference type="SAM" id="MobiDB-lite"/>
    </source>
</evidence>
<keyword evidence="3" id="KW-1185">Reference proteome</keyword>
<dbReference type="AlphaFoldDB" id="A0A562UFK9"/>
<dbReference type="RefSeq" id="WP_144908907.1">
    <property type="nucleotide sequence ID" value="NZ_VLLI01000001.1"/>
</dbReference>
<organism evidence="2 3">
    <name type="scientific">Mucilaginibacter frigoritolerans</name>
    <dbReference type="NCBI Taxonomy" id="652788"/>
    <lineage>
        <taxon>Bacteria</taxon>
        <taxon>Pseudomonadati</taxon>
        <taxon>Bacteroidota</taxon>
        <taxon>Sphingobacteriia</taxon>
        <taxon>Sphingobacteriales</taxon>
        <taxon>Sphingobacteriaceae</taxon>
        <taxon>Mucilaginibacter</taxon>
    </lineage>
</organism>
<feature type="compositionally biased region" description="Acidic residues" evidence="1">
    <location>
        <begin position="10"/>
        <end position="20"/>
    </location>
</feature>
<proteinExistence type="predicted"/>
<dbReference type="Proteomes" id="UP000317010">
    <property type="component" value="Unassembled WGS sequence"/>
</dbReference>